<dbReference type="InterPro" id="IPR024079">
    <property type="entry name" value="MetalloPept_cat_dom_sf"/>
</dbReference>
<keyword evidence="5 7" id="KW-0862">Zinc</keyword>
<evidence type="ECO:0000256" key="1">
    <source>
        <dbReference type="ARBA" id="ARBA00006040"/>
    </source>
</evidence>
<evidence type="ECO:0000256" key="2">
    <source>
        <dbReference type="ARBA" id="ARBA00022670"/>
    </source>
</evidence>
<dbReference type="Gene3D" id="3.40.390.10">
    <property type="entry name" value="Collagenase (Catalytic Domain)"/>
    <property type="match status" value="1"/>
</dbReference>
<gene>
    <name evidence="9" type="ORF">EYC87_11930</name>
</gene>
<keyword evidence="10" id="KW-1185">Reference proteome</keyword>
<evidence type="ECO:0000313" key="10">
    <source>
        <dbReference type="Proteomes" id="UP001143307"/>
    </source>
</evidence>
<keyword evidence="4 7" id="KW-0378">Hydrolase</keyword>
<sequence>MSNPLLIPTPSHGVPNFPAIKPGDFASAFDAAFTAHDLEITAIIDHPEPADFSNTIEALERAGALLDSVSSIFFNLISAHTNDALQALDLDIAPRCALHDSRIFANPVLFAKVEKVNSSELQLTGEQSLLLENTYRHFIRAGAALEEDGRQRMEQISEHLALLTTQFSQNVLADTNDYQLLLEEEQLDGLPQFVRSAARKEAESRDYPGQYLFTLSRSSITPFLQYCERRELREAIYKAYTECGQSKTDNHAIIQKIIALRSERAKLLGYASHADFMLDDRMAKTPSNVMALLNQVWEPCHRKVDEESQDLQTLIDKEDTPFTLAGWDWFYYTEKLRQQRYDLDDNELMPYFQLERVRDGAFEVARKLYGISFQPRTDLPLYHPDMQAFEAHEADGSSIGIFLFDFYMRPSKRSGAWMSTYRNQSNLDAHVAPVIVNCCNFPHADPCLLSLDEVRTLFHEFGHGLHGLLSNVRYESLSGTEVKQDFVELPSQIMEHWAIEPDVLRSYARHFETDEVIPEELITRLRAASKFNTGFATTEYLAACFLDMAWHGENATDIEDVPAFEEAIAHQIGNTTVVDPRYKSSYFQHIFSDDHYSAGYYVYIWAEVLDADAFEAFKENGLFDPATAKAFRQNILERGGSADPMALYRAFRGRDPEVQALLRNRGLN</sequence>
<dbReference type="InterPro" id="IPR024077">
    <property type="entry name" value="Neurolysin/TOP_dom2"/>
</dbReference>
<reference evidence="9" key="1">
    <citation type="submission" date="2019-02" db="EMBL/GenBank/DDBJ databases">
        <authorList>
            <person name="Li S.-H."/>
        </authorList>
    </citation>
    <scope>NUCLEOTIDE SEQUENCE</scope>
    <source>
        <strain evidence="9">IMCC8485</strain>
    </source>
</reference>
<dbReference type="Gene3D" id="1.10.1370.40">
    <property type="match status" value="1"/>
</dbReference>
<dbReference type="PANTHER" id="PTHR43660">
    <property type="entry name" value="DIPEPTIDYL CARBOXYPEPTIDASE"/>
    <property type="match status" value="1"/>
</dbReference>
<evidence type="ECO:0000313" key="9">
    <source>
        <dbReference type="EMBL" id="MCX2974292.1"/>
    </source>
</evidence>
<dbReference type="SUPFAM" id="SSF55486">
    <property type="entry name" value="Metalloproteases ('zincins'), catalytic domain"/>
    <property type="match status" value="1"/>
</dbReference>
<protein>
    <submittedName>
        <fullName evidence="9">M3 family peptidase</fullName>
    </submittedName>
</protein>
<dbReference type="Gene3D" id="1.10.1370.10">
    <property type="entry name" value="Neurolysin, domain 3"/>
    <property type="match status" value="1"/>
</dbReference>
<dbReference type="InterPro" id="IPR034005">
    <property type="entry name" value="M3A_DCP"/>
</dbReference>
<feature type="domain" description="Peptidase M3A/M3B catalytic" evidence="8">
    <location>
        <begin position="223"/>
        <end position="666"/>
    </location>
</feature>
<dbReference type="EMBL" id="SHNP01000004">
    <property type="protein sequence ID" value="MCX2974292.1"/>
    <property type="molecule type" value="Genomic_DNA"/>
</dbReference>
<evidence type="ECO:0000256" key="6">
    <source>
        <dbReference type="ARBA" id="ARBA00023049"/>
    </source>
</evidence>
<proteinExistence type="inferred from homology"/>
<dbReference type="InterPro" id="IPR001567">
    <property type="entry name" value="Pept_M3A_M3B_dom"/>
</dbReference>
<dbReference type="Pfam" id="PF01432">
    <property type="entry name" value="Peptidase_M3"/>
    <property type="match status" value="1"/>
</dbReference>
<accession>A0ABT3SWB6</accession>
<keyword evidence="6 7" id="KW-0482">Metalloprotease</keyword>
<dbReference type="Proteomes" id="UP001143307">
    <property type="component" value="Unassembled WGS sequence"/>
</dbReference>
<comment type="cofactor">
    <cofactor evidence="7">
        <name>Zn(2+)</name>
        <dbReference type="ChEBI" id="CHEBI:29105"/>
    </cofactor>
    <text evidence="7">Binds 1 zinc ion.</text>
</comment>
<keyword evidence="2 7" id="KW-0645">Protease</keyword>
<dbReference type="RefSeq" id="WP_279253081.1">
    <property type="nucleotide sequence ID" value="NZ_SHNP01000004.1"/>
</dbReference>
<organism evidence="9 10">
    <name type="scientific">Candidatus Seongchinamella marina</name>
    <dbReference type="NCBI Taxonomy" id="2518990"/>
    <lineage>
        <taxon>Bacteria</taxon>
        <taxon>Pseudomonadati</taxon>
        <taxon>Pseudomonadota</taxon>
        <taxon>Gammaproteobacteria</taxon>
        <taxon>Cellvibrionales</taxon>
        <taxon>Halieaceae</taxon>
        <taxon>Seongchinamella</taxon>
    </lineage>
</organism>
<dbReference type="PANTHER" id="PTHR43660:SF1">
    <property type="entry name" value="DIPEPTIDYL CARBOXYPEPTIDASE"/>
    <property type="match status" value="1"/>
</dbReference>
<evidence type="ECO:0000256" key="4">
    <source>
        <dbReference type="ARBA" id="ARBA00022801"/>
    </source>
</evidence>
<comment type="similarity">
    <text evidence="1 7">Belongs to the peptidase M3 family.</text>
</comment>
<evidence type="ECO:0000259" key="8">
    <source>
        <dbReference type="Pfam" id="PF01432"/>
    </source>
</evidence>
<evidence type="ECO:0000256" key="5">
    <source>
        <dbReference type="ARBA" id="ARBA00022833"/>
    </source>
</evidence>
<name>A0ABT3SWB6_9GAMM</name>
<evidence type="ECO:0000256" key="7">
    <source>
        <dbReference type="RuleBase" id="RU003435"/>
    </source>
</evidence>
<dbReference type="CDD" id="cd06456">
    <property type="entry name" value="M3A_DCP"/>
    <property type="match status" value="1"/>
</dbReference>
<comment type="caution">
    <text evidence="9">The sequence shown here is derived from an EMBL/GenBank/DDBJ whole genome shotgun (WGS) entry which is preliminary data.</text>
</comment>
<dbReference type="InterPro" id="IPR045090">
    <property type="entry name" value="Pept_M3A_M3B"/>
</dbReference>
<evidence type="ECO:0000256" key="3">
    <source>
        <dbReference type="ARBA" id="ARBA00022723"/>
    </source>
</evidence>
<keyword evidence="3 7" id="KW-0479">Metal-binding</keyword>